<name>A0A1E3VSP2_9HYPH</name>
<evidence type="ECO:0000313" key="2">
    <source>
        <dbReference type="Proteomes" id="UP000094472"/>
    </source>
</evidence>
<dbReference type="Proteomes" id="UP000094472">
    <property type="component" value="Unassembled WGS sequence"/>
</dbReference>
<reference evidence="1 2" key="1">
    <citation type="journal article" date="2016" name="Environ. Microbiol.">
        <title>New Methyloceanibacter diversity from North Sea sediments includes methanotroph containing solely the soluble methane monooxygenase.</title>
        <authorList>
            <person name="Vekeman B."/>
            <person name="Kerckhof F.M."/>
            <person name="Cremers G."/>
            <person name="de Vos P."/>
            <person name="Vandamme P."/>
            <person name="Boon N."/>
            <person name="Op den Camp H.J."/>
            <person name="Heylen K."/>
        </authorList>
    </citation>
    <scope>NUCLEOTIDE SEQUENCE [LARGE SCALE GENOMIC DNA]</scope>
    <source>
        <strain evidence="1 2">R-67175</strain>
    </source>
</reference>
<accession>A0A1E3VSP2</accession>
<dbReference type="AlphaFoldDB" id="A0A1E3VSP2"/>
<sequence length="82" mass="9315">MSQSVIHLFEVIEINPVKGKCVSFWQSRTPFFQLLIELMPVGNLGQRVMTRKPIDLILRSSPLRYVLLNINPSTTGKGLIAY</sequence>
<organism evidence="1 2">
    <name type="scientific">Methyloceanibacter superfactus</name>
    <dbReference type="NCBI Taxonomy" id="1774969"/>
    <lineage>
        <taxon>Bacteria</taxon>
        <taxon>Pseudomonadati</taxon>
        <taxon>Pseudomonadota</taxon>
        <taxon>Alphaproteobacteria</taxon>
        <taxon>Hyphomicrobiales</taxon>
        <taxon>Hyphomicrobiaceae</taxon>
        <taxon>Methyloceanibacter</taxon>
    </lineage>
</organism>
<proteinExistence type="predicted"/>
<protein>
    <submittedName>
        <fullName evidence="1">Uncharacterized protein</fullName>
    </submittedName>
</protein>
<gene>
    <name evidence="1" type="ORF">AUC69_01790</name>
</gene>
<comment type="caution">
    <text evidence="1">The sequence shown here is derived from an EMBL/GenBank/DDBJ whole genome shotgun (WGS) entry which is preliminary data.</text>
</comment>
<keyword evidence="2" id="KW-1185">Reference proteome</keyword>
<evidence type="ECO:0000313" key="1">
    <source>
        <dbReference type="EMBL" id="ODR95986.1"/>
    </source>
</evidence>
<dbReference type="EMBL" id="LPWF01000033">
    <property type="protein sequence ID" value="ODR95986.1"/>
    <property type="molecule type" value="Genomic_DNA"/>
</dbReference>